<dbReference type="InterPro" id="IPR056580">
    <property type="entry name" value="Ufl1_dom"/>
</dbReference>
<feature type="region of interest" description="Disordered" evidence="8">
    <location>
        <begin position="389"/>
        <end position="475"/>
    </location>
</feature>
<evidence type="ECO:0000256" key="3">
    <source>
        <dbReference type="ARBA" id="ARBA00038567"/>
    </source>
</evidence>
<feature type="compositionally biased region" description="Low complexity" evidence="8">
    <location>
        <begin position="394"/>
        <end position="412"/>
    </location>
</feature>
<evidence type="ECO:0000313" key="11">
    <source>
        <dbReference type="EMBL" id="WIA08066.1"/>
    </source>
</evidence>
<dbReference type="PROSITE" id="PS50989">
    <property type="entry name" value="COA_CT_CTER"/>
    <property type="match status" value="1"/>
</dbReference>
<dbReference type="PANTHER" id="PTHR43842:SF2">
    <property type="entry name" value="PROPIONYL-COA CARBOXYLASE BETA CHAIN, MITOCHONDRIAL"/>
    <property type="match status" value="1"/>
</dbReference>
<evidence type="ECO:0000256" key="2">
    <source>
        <dbReference type="ARBA" id="ARBA00013050"/>
    </source>
</evidence>
<dbReference type="Proteomes" id="UP001244341">
    <property type="component" value="Chromosome 1b"/>
</dbReference>
<comment type="catalytic activity">
    <reaction evidence="7">
        <text>propanoyl-CoA + hydrogencarbonate + ATP = (S)-methylmalonyl-CoA + ADP + phosphate + H(+)</text>
        <dbReference type="Rhea" id="RHEA:23720"/>
        <dbReference type="ChEBI" id="CHEBI:15378"/>
        <dbReference type="ChEBI" id="CHEBI:17544"/>
        <dbReference type="ChEBI" id="CHEBI:30616"/>
        <dbReference type="ChEBI" id="CHEBI:43474"/>
        <dbReference type="ChEBI" id="CHEBI:57327"/>
        <dbReference type="ChEBI" id="CHEBI:57392"/>
        <dbReference type="ChEBI" id="CHEBI:456216"/>
        <dbReference type="EC" id="6.4.1.3"/>
    </reaction>
    <physiologicalReaction direction="left-to-right" evidence="7">
        <dbReference type="Rhea" id="RHEA:23721"/>
    </physiologicalReaction>
</comment>
<dbReference type="InterPro" id="IPR056761">
    <property type="entry name" value="Ufl1-like_C"/>
</dbReference>
<reference evidence="11 12" key="1">
    <citation type="submission" date="2023-05" db="EMBL/GenBank/DDBJ databases">
        <title>A 100% complete, gapless, phased diploid assembly of the Scenedesmus obliquus UTEX 3031 genome.</title>
        <authorList>
            <person name="Biondi T.C."/>
            <person name="Hanschen E.R."/>
            <person name="Kwon T."/>
            <person name="Eng W."/>
            <person name="Kruse C.P.S."/>
            <person name="Koehler S.I."/>
            <person name="Kunde Y."/>
            <person name="Gleasner C.D."/>
            <person name="You Mak K.T."/>
            <person name="Polle J."/>
            <person name="Hovde B.T."/>
            <person name="Starkenburg S.R."/>
        </authorList>
    </citation>
    <scope>NUCLEOTIDE SEQUENCE [LARGE SCALE GENOMIC DNA]</scope>
    <source>
        <strain evidence="11 12">DOE0152z</strain>
    </source>
</reference>
<protein>
    <recommendedName>
        <fullName evidence="4">Propionyl-CoA carboxylase beta chain, mitochondrial</fullName>
        <ecNumber evidence="2">6.4.1.3</ecNumber>
    </recommendedName>
    <alternativeName>
        <fullName evidence="5">Propanoyl-CoA:carbon dioxide ligase subunit beta</fullName>
    </alternativeName>
</protein>
<dbReference type="InterPro" id="IPR029045">
    <property type="entry name" value="ClpP/crotonase-like_dom_sf"/>
</dbReference>
<dbReference type="Pfam" id="PF09743">
    <property type="entry name" value="E3_UFM1_ligase"/>
    <property type="match status" value="1"/>
</dbReference>
<feature type="domain" description="CoA carboxyltransferase C-terminal" evidence="10">
    <location>
        <begin position="1093"/>
        <end position="1334"/>
    </location>
</feature>
<feature type="domain" description="CoA carboxyltransferase N-terminal" evidence="9">
    <location>
        <begin position="833"/>
        <end position="1089"/>
    </location>
</feature>
<dbReference type="PANTHER" id="PTHR43842">
    <property type="entry name" value="PROPIONYL-COA CARBOXYLASE BETA CHAIN"/>
    <property type="match status" value="1"/>
</dbReference>
<feature type="compositionally biased region" description="Low complexity" evidence="8">
    <location>
        <begin position="442"/>
        <end position="463"/>
    </location>
</feature>
<dbReference type="Pfam" id="PF25870">
    <property type="entry name" value="WHD_UFL1_5th"/>
    <property type="match status" value="1"/>
</dbReference>
<dbReference type="Gene3D" id="3.90.226.10">
    <property type="entry name" value="2-enoyl-CoA Hydratase, Chain A, domain 1"/>
    <property type="match status" value="2"/>
</dbReference>
<dbReference type="EMBL" id="CP126208">
    <property type="protein sequence ID" value="WIA08066.1"/>
    <property type="molecule type" value="Genomic_DNA"/>
</dbReference>
<dbReference type="Pfam" id="PF25041">
    <property type="entry name" value="UFL1_C"/>
    <property type="match status" value="1"/>
</dbReference>
<dbReference type="InterPro" id="IPR056579">
    <property type="entry name" value="Ufl1_N"/>
</dbReference>
<dbReference type="PROSITE" id="PS50980">
    <property type="entry name" value="COA_CT_NTER"/>
    <property type="match status" value="1"/>
</dbReference>
<dbReference type="InterPro" id="IPR011763">
    <property type="entry name" value="COA_CT_C"/>
</dbReference>
<comment type="catalytic activity">
    <reaction evidence="6">
        <text>butanoyl-CoA + hydrogencarbonate + ATP = (2S)-ethylmalonyl-CoA + ADP + phosphate + H(+)</text>
        <dbReference type="Rhea" id="RHEA:59520"/>
        <dbReference type="ChEBI" id="CHEBI:15378"/>
        <dbReference type="ChEBI" id="CHEBI:17544"/>
        <dbReference type="ChEBI" id="CHEBI:30616"/>
        <dbReference type="ChEBI" id="CHEBI:43474"/>
        <dbReference type="ChEBI" id="CHEBI:57371"/>
        <dbReference type="ChEBI" id="CHEBI:60909"/>
        <dbReference type="ChEBI" id="CHEBI:456216"/>
    </reaction>
    <physiologicalReaction direction="left-to-right" evidence="6">
        <dbReference type="Rhea" id="RHEA:59521"/>
    </physiologicalReaction>
</comment>
<evidence type="ECO:0000256" key="5">
    <source>
        <dbReference type="ARBA" id="ARBA00042797"/>
    </source>
</evidence>
<comment type="subunit">
    <text evidence="3">The holoenzyme is a dodecamer composed of 6 PCCA/alpha subunits and 6 PCCB/beta subunits.</text>
</comment>
<keyword evidence="12" id="KW-1185">Reference proteome</keyword>
<proteinExistence type="predicted"/>
<dbReference type="Pfam" id="PF23659">
    <property type="entry name" value="UFL1"/>
    <property type="match status" value="1"/>
</dbReference>
<sequence>MDMDISSLLSALQTTQEKKSSVRLSERNVVELIIKLKQLGVFGDELLHTINGKEYITTDRLKVDIQTALRQAGGRLELTELPALVGVDLAHCEKQASLIVSESAGKVMEAQGELITTQYFDSLAAEIDDLLQESGVLSMADLAVTYSLNTELLRSTVSSRMGSTISGKLDAGLLYTPAYVRNIKAQLRGALRGTAAPVALTSLVKDLGLDSFASSNSMVSQLVEELLGEGAVKGSTKGGGGSWVPSVHTAAQQGAVAGFWRQNGWVGYELVRKAGISNEKAYLKQSFFEGLALESVYVSPSVVSQAEAAVDEALRNGAWLDVATVLPSSLALQDVAQLLAKCGGLGLEEDGRRGQVLASTCVVSAQIIAAARERAEVLAKQAADKAAAERKHAAAAAPPSNSGSSAADASKSGAGGKKAAASKDDSDDDWSMGSKKGKKAAKGGSKAAAAKGGKPAGSSSSGSGSKGGSKGAAAAAADNGGSALSVSALTELVLELHPDMEDAGPNGGVAKAIAETIRPAALAAYQEALASVFTSGAEVRRKAKDGALRALEEAFALLQLYERGCELLQALEEAFALLQLYERGCELLQADEAVQTVMQRHLLRSTGTDALDCLLSWCKWEFGEQEPPAAAATAGEAAAAAAAVVSFSSPAERAGQAKSLPPELGQPVGKALEAVGGTDVQELLSQLEAAGAECGMRLRRLDKKSEKALLVQQKARLLGLLTPEQSPAAVLALALPLLAVKAAGKLVNTPGRAIGGVLAALQPHLQEPEVELMQQYHALVVESLRAQSSGAALGSSGLPKLIASSVSALHVRYQHSAISDDDELPDSRDREHKDPRLEKIEAIRQGAMLGGGEKRIQVQHRKGKLTARERLSVLLDPGSFLESGTFVEHRCRDFGMDKTSFSGDGVITGSGLIAGRPVFVYSQDFTVYGGSLSESHAAKICRLMDRAMKAGAPIIGLNDSGGARIQEGVMSLAGYTEVFQRNVDASGVVPQISCILGPCAGGAVYSPALTDFVFMVRNSSYMFLTGPDVVKSVTMEEVTQEELGGAEVHTTRSGVAQGAWDNELELLSAVRELVTYLPLNNRDKPPLYPSSDPDDRPCPTLDRIIPENAEVPYDMRDVLAEVVDDRYVFEMIPDFARNVISGFARLGGETVGVIANNPLVLAGVLDIDAAIKASRFIRFCDSFNIPLITFVDVPGFLPGTQQEHAGVIRHGAKLLYAYAEATVPKLAVITRKAYGGAYCVMSSQHLRGDVNLAWPSAEVAVMGSKGAIEVIFKGHSKESMDKEVAAYEEKFYTPLSAARHGFLDDVIAPRDTRARLIRELRLLKHKSVSRPWKKHGNIPL</sequence>
<accession>A0ABY8TG70</accession>
<dbReference type="SUPFAM" id="SSF52096">
    <property type="entry name" value="ClpP/crotonase"/>
    <property type="match status" value="2"/>
</dbReference>
<dbReference type="EC" id="6.4.1.3" evidence="2"/>
<evidence type="ECO:0000313" key="12">
    <source>
        <dbReference type="Proteomes" id="UP001244341"/>
    </source>
</evidence>
<evidence type="ECO:0000256" key="4">
    <source>
        <dbReference type="ARBA" id="ARBA00041138"/>
    </source>
</evidence>
<evidence type="ECO:0000256" key="6">
    <source>
        <dbReference type="ARBA" id="ARBA00048208"/>
    </source>
</evidence>
<organism evidence="11 12">
    <name type="scientific">Tetradesmus obliquus</name>
    <name type="common">Green alga</name>
    <name type="synonym">Acutodesmus obliquus</name>
    <dbReference type="NCBI Taxonomy" id="3088"/>
    <lineage>
        <taxon>Eukaryota</taxon>
        <taxon>Viridiplantae</taxon>
        <taxon>Chlorophyta</taxon>
        <taxon>core chlorophytes</taxon>
        <taxon>Chlorophyceae</taxon>
        <taxon>CS clade</taxon>
        <taxon>Sphaeropleales</taxon>
        <taxon>Scenedesmaceae</taxon>
        <taxon>Tetradesmus</taxon>
    </lineage>
</organism>
<name>A0ABY8TG70_TETOB</name>
<evidence type="ECO:0000259" key="9">
    <source>
        <dbReference type="PROSITE" id="PS50980"/>
    </source>
</evidence>
<evidence type="ECO:0000256" key="8">
    <source>
        <dbReference type="SAM" id="MobiDB-lite"/>
    </source>
</evidence>
<dbReference type="InterPro" id="IPR011762">
    <property type="entry name" value="COA_CT_N"/>
</dbReference>
<comment type="pathway">
    <text evidence="1">Metabolic intermediate metabolism; propanoyl-CoA degradation; succinyl-CoA from propanoyl-CoA: step 1/3.</text>
</comment>
<dbReference type="InterPro" id="IPR051047">
    <property type="entry name" value="AccD/PCCB"/>
</dbReference>
<evidence type="ECO:0000259" key="10">
    <source>
        <dbReference type="PROSITE" id="PS50989"/>
    </source>
</evidence>
<evidence type="ECO:0000256" key="7">
    <source>
        <dbReference type="ARBA" id="ARBA00049495"/>
    </source>
</evidence>
<gene>
    <name evidence="11" type="ORF">OEZ85_007531</name>
</gene>
<dbReference type="Pfam" id="PF01039">
    <property type="entry name" value="Carboxyl_trans"/>
    <property type="match status" value="1"/>
</dbReference>
<evidence type="ECO:0000256" key="1">
    <source>
        <dbReference type="ARBA" id="ARBA00005060"/>
    </source>
</evidence>
<dbReference type="InterPro" id="IPR034733">
    <property type="entry name" value="AcCoA_carboxyl_beta"/>
</dbReference>